<dbReference type="Proteomes" id="UP000093111">
    <property type="component" value="Unassembled WGS sequence"/>
</dbReference>
<dbReference type="AlphaFoldDB" id="A0A1C7NUG9"/>
<accession>A0A1C7NUG9</accession>
<keyword evidence="1" id="KW-1133">Transmembrane helix</keyword>
<gene>
    <name evidence="2" type="ORF">ADU59_25090</name>
</gene>
<reference evidence="2 3" key="1">
    <citation type="journal article" date="2016" name="Syst. Appl. Microbiol.">
        <title>Pararhizobium polonicum sp. nov. isolated from tumors on stone fruit rootstocks.</title>
        <authorList>
            <person name="Pulawska J."/>
            <person name="Kuzmanovic N."/>
            <person name="Willems A."/>
            <person name="Pothier J.F."/>
        </authorList>
    </citation>
    <scope>NUCLEOTIDE SEQUENCE [LARGE SCALE GENOMIC DNA]</scope>
    <source>
        <strain evidence="2 3">F5.1</strain>
    </source>
</reference>
<keyword evidence="1" id="KW-0812">Transmembrane</keyword>
<evidence type="ECO:0000313" key="2">
    <source>
        <dbReference type="EMBL" id="OBZ92668.1"/>
    </source>
</evidence>
<protein>
    <submittedName>
        <fullName evidence="2">Uncharacterized protein</fullName>
    </submittedName>
</protein>
<sequence>MKIFKNIAGIVVVLLGGLWILQGSNIISGTAMSDNREWLVIGVMLVIFGAVLLYMNNRPVARVHGMPGEE</sequence>
<evidence type="ECO:0000313" key="3">
    <source>
        <dbReference type="Proteomes" id="UP000093111"/>
    </source>
</evidence>
<name>A0A1C7NUG9_9HYPH</name>
<feature type="transmembrane region" description="Helical" evidence="1">
    <location>
        <begin position="39"/>
        <end position="56"/>
    </location>
</feature>
<dbReference type="EMBL" id="LGLV01000018">
    <property type="protein sequence ID" value="OBZ92668.1"/>
    <property type="molecule type" value="Genomic_DNA"/>
</dbReference>
<organism evidence="2 3">
    <name type="scientific">Pararhizobium polonicum</name>
    <dbReference type="NCBI Taxonomy" id="1612624"/>
    <lineage>
        <taxon>Bacteria</taxon>
        <taxon>Pseudomonadati</taxon>
        <taxon>Pseudomonadota</taxon>
        <taxon>Alphaproteobacteria</taxon>
        <taxon>Hyphomicrobiales</taxon>
        <taxon>Rhizobiaceae</taxon>
        <taxon>Rhizobium/Agrobacterium group</taxon>
        <taxon>Pararhizobium</taxon>
    </lineage>
</organism>
<dbReference type="STRING" id="1612624.ADU59_25090"/>
<dbReference type="RefSeq" id="WP_068957762.1">
    <property type="nucleotide sequence ID" value="NZ_LGLV01000018.1"/>
</dbReference>
<keyword evidence="3" id="KW-1185">Reference proteome</keyword>
<proteinExistence type="predicted"/>
<comment type="caution">
    <text evidence="2">The sequence shown here is derived from an EMBL/GenBank/DDBJ whole genome shotgun (WGS) entry which is preliminary data.</text>
</comment>
<evidence type="ECO:0000256" key="1">
    <source>
        <dbReference type="SAM" id="Phobius"/>
    </source>
</evidence>
<keyword evidence="1" id="KW-0472">Membrane</keyword>
<dbReference type="OrthoDB" id="8375522at2"/>